<dbReference type="PaxDb" id="880073-Calab_0935"/>
<dbReference type="PANTHER" id="PTHR45625">
    <property type="entry name" value="PEPTIDYL-PROLYL CIS-TRANS ISOMERASE-RELATED"/>
    <property type="match status" value="1"/>
</dbReference>
<dbReference type="PANTHER" id="PTHR45625:SF4">
    <property type="entry name" value="PEPTIDYLPROLYL ISOMERASE DOMAIN AND WD REPEAT-CONTAINING PROTEIN 1"/>
    <property type="match status" value="1"/>
</dbReference>
<dbReference type="InterPro" id="IPR020892">
    <property type="entry name" value="Cyclophilin-type_PPIase_CS"/>
</dbReference>
<dbReference type="Pfam" id="PF00160">
    <property type="entry name" value="Pro_isomerase"/>
    <property type="match status" value="1"/>
</dbReference>
<evidence type="ECO:0000259" key="5">
    <source>
        <dbReference type="PROSITE" id="PS50072"/>
    </source>
</evidence>
<name>H1XV63_CALAY</name>
<comment type="similarity">
    <text evidence="1">Belongs to the cyclophilin-type PPIase family.</text>
</comment>
<proteinExistence type="inferred from homology"/>
<sequence precursor="true">MRYQQLFLLLILSLTFCTTQNQQTNFDVQLKTLEISRSSDVEHWQKLITNANSEEARIKIALAIARTKEDSLFPIAKELFIGASSDSLKIAAAFALSQLNHTHSEQLLISSLQDDKISPRVKNYLIRFLANCGQQHAWNVLQEFINDDLLKDAALTTLGVLNRKVHFRQTLNIIDSAKSSLSTAEAYYLYNSNLPDGAFPSLIRLIKNSDPEAQIFLLKKLRKLLAKKQSHLLDSLSSNILYSFLQRNLNSTNSNWRLLLSAIYMTPMVKDSVLQEQVKQLTEYPIGHVRIAAYQALVEMAGKKISPFLVNQFGKLPATYEKAAIAGFLAQVDPNTAYLLINNALDKGNPYFKRTLLYALAKTKLKLSNRLLREFLKLNDPFLSNGAFSALAELNSVQTKDANLLLNSKYVSNVGTALDWYLQKKKKLPDLELLNLFKKFRGMDALEIQMSICQMFKNFEYSSVVNADSLAKYAVHPVLFKKFPEIFETKQEYDWVSYLPSFLLPDSLYFPSSAPVVEVETTKGRFSIRLEADLAPLTVKNFLHLAQKGFYNGLYFHRVVPDFVIQGGDPTGTGWGTSGYLIPSEHSPRSFERGAVGIATAGFDTGSSQFFICHSEQPHLNGNYTRFGKVIKNMNVVDQIEVGDQILSIKIVE</sequence>
<accession>H1XV63</accession>
<dbReference type="InterPro" id="IPR029000">
    <property type="entry name" value="Cyclophilin-like_dom_sf"/>
</dbReference>
<dbReference type="InterPro" id="IPR011989">
    <property type="entry name" value="ARM-like"/>
</dbReference>
<evidence type="ECO:0000313" key="6">
    <source>
        <dbReference type="EMBL" id="APF16765.1"/>
    </source>
</evidence>
<feature type="domain" description="PPIase cyclophilin-type" evidence="5">
    <location>
        <begin position="524"/>
        <end position="641"/>
    </location>
</feature>
<dbReference type="Gene3D" id="2.40.100.10">
    <property type="entry name" value="Cyclophilin-like"/>
    <property type="match status" value="1"/>
</dbReference>
<dbReference type="Proteomes" id="UP000183868">
    <property type="component" value="Chromosome"/>
</dbReference>
<dbReference type="Proteomes" id="UP000004671">
    <property type="component" value="Chromosome"/>
</dbReference>
<keyword evidence="8" id="KW-1185">Reference proteome</keyword>
<dbReference type="eggNOG" id="COG0652">
    <property type="taxonomic scope" value="Bacteria"/>
</dbReference>
<dbReference type="EMBL" id="CP018099">
    <property type="protein sequence ID" value="APF16765.1"/>
    <property type="molecule type" value="Genomic_DNA"/>
</dbReference>
<dbReference type="HOGENOM" id="CLU_419608_0_0_0"/>
<dbReference type="CDD" id="cd00317">
    <property type="entry name" value="cyclophilin"/>
    <property type="match status" value="1"/>
</dbReference>
<dbReference type="InterPro" id="IPR044666">
    <property type="entry name" value="Cyclophilin_A-like"/>
</dbReference>
<dbReference type="GO" id="GO:0003755">
    <property type="term" value="F:peptidyl-prolyl cis-trans isomerase activity"/>
    <property type="evidence" value="ECO:0007669"/>
    <property type="project" value="UniProtKB-KW"/>
</dbReference>
<dbReference type="EMBL" id="CM001402">
    <property type="protein sequence ID" value="EHO40569.1"/>
    <property type="molecule type" value="Genomic_DNA"/>
</dbReference>
<reference evidence="7 8" key="1">
    <citation type="submission" date="2011-09" db="EMBL/GenBank/DDBJ databases">
        <title>The permanent draft genome of Caldithrix abyssi DSM 13497.</title>
        <authorList>
            <consortium name="US DOE Joint Genome Institute (JGI-PGF)"/>
            <person name="Lucas S."/>
            <person name="Han J."/>
            <person name="Lapidus A."/>
            <person name="Bruce D."/>
            <person name="Goodwin L."/>
            <person name="Pitluck S."/>
            <person name="Peters L."/>
            <person name="Kyrpides N."/>
            <person name="Mavromatis K."/>
            <person name="Ivanova N."/>
            <person name="Mikhailova N."/>
            <person name="Chertkov O."/>
            <person name="Detter J.C."/>
            <person name="Tapia R."/>
            <person name="Han C."/>
            <person name="Land M."/>
            <person name="Hauser L."/>
            <person name="Markowitz V."/>
            <person name="Cheng J.-F."/>
            <person name="Hugenholtz P."/>
            <person name="Woyke T."/>
            <person name="Wu D."/>
            <person name="Spring S."/>
            <person name="Brambilla E."/>
            <person name="Klenk H.-P."/>
            <person name="Eisen J.A."/>
        </authorList>
    </citation>
    <scope>NUCLEOTIDE SEQUENCE [LARGE SCALE GENOMIC DNA]</scope>
    <source>
        <strain evidence="7 8">DSM 13497</strain>
    </source>
</reference>
<dbReference type="AlphaFoldDB" id="H1XV63"/>
<dbReference type="PROSITE" id="PS50072">
    <property type="entry name" value="CSA_PPIASE_2"/>
    <property type="match status" value="1"/>
</dbReference>
<dbReference type="KEGG" id="caby:Cabys_14"/>
<dbReference type="SUPFAM" id="SSF48371">
    <property type="entry name" value="ARM repeat"/>
    <property type="match status" value="1"/>
</dbReference>
<evidence type="ECO:0000313" key="8">
    <source>
        <dbReference type="Proteomes" id="UP000004671"/>
    </source>
</evidence>
<dbReference type="InterPro" id="IPR016024">
    <property type="entry name" value="ARM-type_fold"/>
</dbReference>
<evidence type="ECO:0000313" key="7">
    <source>
        <dbReference type="EMBL" id="EHO40569.1"/>
    </source>
</evidence>
<dbReference type="GO" id="GO:0006457">
    <property type="term" value="P:protein folding"/>
    <property type="evidence" value="ECO:0007669"/>
    <property type="project" value="InterPro"/>
</dbReference>
<dbReference type="PRINTS" id="PR00153">
    <property type="entry name" value="CSAPPISMRASE"/>
</dbReference>
<keyword evidence="4 7" id="KW-0413">Isomerase</keyword>
<dbReference type="STRING" id="880073.Cabys_14"/>
<dbReference type="PROSITE" id="PS00170">
    <property type="entry name" value="CSA_PPIASE_1"/>
    <property type="match status" value="1"/>
</dbReference>
<evidence type="ECO:0000313" key="9">
    <source>
        <dbReference type="Proteomes" id="UP000183868"/>
    </source>
</evidence>
<evidence type="ECO:0000256" key="3">
    <source>
        <dbReference type="ARBA" id="ARBA00023110"/>
    </source>
</evidence>
<dbReference type="InterPro" id="IPR002130">
    <property type="entry name" value="Cyclophilin-type_PPIase_dom"/>
</dbReference>
<dbReference type="InParanoid" id="H1XV63"/>
<evidence type="ECO:0000256" key="4">
    <source>
        <dbReference type="ARBA" id="ARBA00023235"/>
    </source>
</evidence>
<dbReference type="RefSeq" id="WP_006927577.1">
    <property type="nucleotide sequence ID" value="NZ_CM001402.1"/>
</dbReference>
<evidence type="ECO:0000256" key="1">
    <source>
        <dbReference type="ARBA" id="ARBA00007365"/>
    </source>
</evidence>
<keyword evidence="3" id="KW-0697">Rotamase</keyword>
<dbReference type="EC" id="5.2.1.8" evidence="2"/>
<organism evidence="7 8">
    <name type="scientific">Caldithrix abyssi DSM 13497</name>
    <dbReference type="NCBI Taxonomy" id="880073"/>
    <lineage>
        <taxon>Bacteria</taxon>
        <taxon>Pseudomonadati</taxon>
        <taxon>Calditrichota</taxon>
        <taxon>Calditrichia</taxon>
        <taxon>Calditrichales</taxon>
        <taxon>Calditrichaceae</taxon>
        <taxon>Caldithrix</taxon>
    </lineage>
</organism>
<dbReference type="SUPFAM" id="SSF50891">
    <property type="entry name" value="Cyclophilin-like"/>
    <property type="match status" value="1"/>
</dbReference>
<reference evidence="6 9" key="2">
    <citation type="submission" date="2016-11" db="EMBL/GenBank/DDBJ databases">
        <title>Genomic analysis of Caldithrix abyssi and proposal of a novel bacterial phylum Caldithrichaeota.</title>
        <authorList>
            <person name="Kublanov I."/>
            <person name="Sigalova O."/>
            <person name="Gavrilov S."/>
            <person name="Lebedinsky A."/>
            <person name="Ivanova N."/>
            <person name="Daum C."/>
            <person name="Reddy T."/>
            <person name="Klenk H.P."/>
            <person name="Goker M."/>
            <person name="Reva O."/>
            <person name="Miroshnichenko M."/>
            <person name="Kyprides N."/>
            <person name="Woyke T."/>
            <person name="Gelfand M."/>
        </authorList>
    </citation>
    <scope>NUCLEOTIDE SEQUENCE [LARGE SCALE GENOMIC DNA]</scope>
    <source>
        <strain evidence="6 9">LF13</strain>
    </source>
</reference>
<gene>
    <name evidence="6" type="ORF">Cabys_14</name>
    <name evidence="7" type="ORF">Calab_0935</name>
</gene>
<protein>
    <recommendedName>
        <fullName evidence="2">peptidylprolyl isomerase</fullName>
        <ecNumber evidence="2">5.2.1.8</ecNumber>
    </recommendedName>
</protein>
<dbReference type="Gene3D" id="1.25.10.10">
    <property type="entry name" value="Leucine-rich Repeat Variant"/>
    <property type="match status" value="1"/>
</dbReference>
<evidence type="ECO:0000256" key="2">
    <source>
        <dbReference type="ARBA" id="ARBA00013194"/>
    </source>
</evidence>